<dbReference type="InterPro" id="IPR036653">
    <property type="entry name" value="CinA-like_C"/>
</dbReference>
<dbReference type="Proteomes" id="UP001501480">
    <property type="component" value="Unassembled WGS sequence"/>
</dbReference>
<dbReference type="Pfam" id="PF02464">
    <property type="entry name" value="CinA"/>
    <property type="match status" value="1"/>
</dbReference>
<dbReference type="RefSeq" id="WP_344327514.1">
    <property type="nucleotide sequence ID" value="NZ_BAAAPY010000006.1"/>
</dbReference>
<protein>
    <submittedName>
        <fullName evidence="2">CinA family protein</fullName>
    </submittedName>
</protein>
<reference evidence="2 3" key="1">
    <citation type="journal article" date="2019" name="Int. J. Syst. Evol. Microbiol.">
        <title>The Global Catalogue of Microorganisms (GCM) 10K type strain sequencing project: providing services to taxonomists for standard genome sequencing and annotation.</title>
        <authorList>
            <consortium name="The Broad Institute Genomics Platform"/>
            <consortium name="The Broad Institute Genome Sequencing Center for Infectious Disease"/>
            <person name="Wu L."/>
            <person name="Ma J."/>
        </authorList>
    </citation>
    <scope>NUCLEOTIDE SEQUENCE [LARGE SCALE GENOMIC DNA]</scope>
    <source>
        <strain evidence="2 3">JCM 15749</strain>
    </source>
</reference>
<dbReference type="Gene3D" id="3.90.950.20">
    <property type="entry name" value="CinA-like"/>
    <property type="match status" value="1"/>
</dbReference>
<evidence type="ECO:0000313" key="2">
    <source>
        <dbReference type="EMBL" id="GAA2079598.1"/>
    </source>
</evidence>
<dbReference type="EMBL" id="BAAAPY010000006">
    <property type="protein sequence ID" value="GAA2079598.1"/>
    <property type="molecule type" value="Genomic_DNA"/>
</dbReference>
<proteinExistence type="predicted"/>
<evidence type="ECO:0000313" key="3">
    <source>
        <dbReference type="Proteomes" id="UP001501480"/>
    </source>
</evidence>
<feature type="domain" description="CinA C-terminal" evidence="1">
    <location>
        <begin position="5"/>
        <end position="152"/>
    </location>
</feature>
<gene>
    <name evidence="2" type="ORF">GCM10009821_19740</name>
</gene>
<accession>A0ABN2W0C1</accession>
<dbReference type="SUPFAM" id="SSF142433">
    <property type="entry name" value="CinA-like"/>
    <property type="match status" value="1"/>
</dbReference>
<dbReference type="NCBIfam" id="TIGR00199">
    <property type="entry name" value="PncC_domain"/>
    <property type="match status" value="1"/>
</dbReference>
<dbReference type="InterPro" id="IPR008136">
    <property type="entry name" value="CinA_C"/>
</dbReference>
<organism evidence="2 3">
    <name type="scientific">Aeromicrobium halocynthiae</name>
    <dbReference type="NCBI Taxonomy" id="560557"/>
    <lineage>
        <taxon>Bacteria</taxon>
        <taxon>Bacillati</taxon>
        <taxon>Actinomycetota</taxon>
        <taxon>Actinomycetes</taxon>
        <taxon>Propionibacteriales</taxon>
        <taxon>Nocardioidaceae</taxon>
        <taxon>Aeromicrobium</taxon>
    </lineage>
</organism>
<sequence>MTGPAERVVAGLRSRGHRIASAESLTGGLVCSALVDVPGASDVVVGAVVAYDPSVKTGLLGVDRALVERHGTVHEQTARAMAEAALRRVDGATIAVSTTGVAGPDPSEGHPAGTVHVAVADADGTVAQRLHLTGDRRSIREQTVRAALSLVVARLGEESRG</sequence>
<evidence type="ECO:0000259" key="1">
    <source>
        <dbReference type="Pfam" id="PF02464"/>
    </source>
</evidence>
<keyword evidence="3" id="KW-1185">Reference proteome</keyword>
<name>A0ABN2W0C1_9ACTN</name>
<comment type="caution">
    <text evidence="2">The sequence shown here is derived from an EMBL/GenBank/DDBJ whole genome shotgun (WGS) entry which is preliminary data.</text>
</comment>